<keyword evidence="8" id="KW-1185">Reference proteome</keyword>
<dbReference type="InterPro" id="IPR027473">
    <property type="entry name" value="L-asparaginase_C"/>
</dbReference>
<protein>
    <submittedName>
        <fullName evidence="7">Asparaginase</fullName>
    </submittedName>
</protein>
<dbReference type="Gene3D" id="3.40.50.1170">
    <property type="entry name" value="L-asparaginase, N-terminal domain"/>
    <property type="match status" value="1"/>
</dbReference>
<feature type="binding site" evidence="4">
    <location>
        <position position="71"/>
    </location>
    <ligand>
        <name>substrate</name>
    </ligand>
</feature>
<dbReference type="HOGENOM" id="CLU_019134_1_0_11"/>
<evidence type="ECO:0000256" key="3">
    <source>
        <dbReference type="PIRSR" id="PIRSR001220-1"/>
    </source>
</evidence>
<dbReference type="FunFam" id="3.40.50.1170:FF:000001">
    <property type="entry name" value="L-asparaginase 2"/>
    <property type="match status" value="1"/>
</dbReference>
<dbReference type="SUPFAM" id="SSF53774">
    <property type="entry name" value="Glutaminase/Asparaginase"/>
    <property type="match status" value="1"/>
</dbReference>
<dbReference type="SFLD" id="SFLDS00057">
    <property type="entry name" value="Glutaminase/Asparaginase"/>
    <property type="match status" value="1"/>
</dbReference>
<dbReference type="Gene3D" id="3.40.50.40">
    <property type="match status" value="1"/>
</dbReference>
<dbReference type="InterPro" id="IPR004550">
    <property type="entry name" value="AsnASE_II"/>
</dbReference>
<feature type="domain" description="Asparaginase/glutaminase C-terminal" evidence="6">
    <location>
        <begin position="228"/>
        <end position="343"/>
    </location>
</feature>
<dbReference type="PIRSF" id="PIRSF001220">
    <property type="entry name" value="L-ASNase_gatD"/>
    <property type="match status" value="1"/>
</dbReference>
<dbReference type="Pfam" id="PF17763">
    <property type="entry name" value="Asparaginase_C"/>
    <property type="match status" value="1"/>
</dbReference>
<reference evidence="7 8" key="1">
    <citation type="submission" date="2009-02" db="EMBL/GenBank/DDBJ databases">
        <title>Annotation of Streptomyces hygroscopicus strain ATCC 53653.</title>
        <authorList>
            <consortium name="The Broad Institute Genome Sequencing Platform"/>
            <consortium name="Broad Institute Microbial Sequencing Center"/>
            <person name="Fischbach M."/>
            <person name="Godfrey P."/>
            <person name="Ward D."/>
            <person name="Young S."/>
            <person name="Zeng Q."/>
            <person name="Koehrsen M."/>
            <person name="Alvarado L."/>
            <person name="Berlin A.M."/>
            <person name="Bochicchio J."/>
            <person name="Borenstein D."/>
            <person name="Chapman S.B."/>
            <person name="Chen Z."/>
            <person name="Engels R."/>
            <person name="Freedman E."/>
            <person name="Gellesch M."/>
            <person name="Goldberg J."/>
            <person name="Griggs A."/>
            <person name="Gujja S."/>
            <person name="Heilman E.R."/>
            <person name="Heiman D.I."/>
            <person name="Hepburn T.A."/>
            <person name="Howarth C."/>
            <person name="Jen D."/>
            <person name="Larson L."/>
            <person name="Lewis B."/>
            <person name="Mehta T."/>
            <person name="Park D."/>
            <person name="Pearson M."/>
            <person name="Richards J."/>
            <person name="Roberts A."/>
            <person name="Saif S."/>
            <person name="Shea T.D."/>
            <person name="Shenoy N."/>
            <person name="Sisk P."/>
            <person name="Stolte C."/>
            <person name="Sykes S.N."/>
            <person name="Thomson T."/>
            <person name="Walk T."/>
            <person name="White J."/>
            <person name="Yandava C."/>
            <person name="Straight P."/>
            <person name="Clardy J."/>
            <person name="Hung D."/>
            <person name="Kolter R."/>
            <person name="Mekalanos J."/>
            <person name="Walker S."/>
            <person name="Walsh C.T."/>
            <person name="Wieland-Brown L.C."/>
            <person name="Haas B."/>
            <person name="Nusbaum C."/>
            <person name="Birren B."/>
        </authorList>
    </citation>
    <scope>NUCLEOTIDE SEQUENCE [LARGE SCALE GENOMIC DNA]</scope>
    <source>
        <strain evidence="7 8">ATCC 53653</strain>
    </source>
</reference>
<dbReference type="STRING" id="457427.SSOG_03227"/>
<dbReference type="GO" id="GO:0004067">
    <property type="term" value="F:asparaginase activity"/>
    <property type="evidence" value="ECO:0007669"/>
    <property type="project" value="UniProtKB-UniRule"/>
</dbReference>
<dbReference type="PRINTS" id="PR00139">
    <property type="entry name" value="ASNGLNASE"/>
</dbReference>
<dbReference type="PIRSF" id="PIRSF500176">
    <property type="entry name" value="L_ASNase"/>
    <property type="match status" value="1"/>
</dbReference>
<dbReference type="GO" id="GO:0006528">
    <property type="term" value="P:asparagine metabolic process"/>
    <property type="evidence" value="ECO:0007669"/>
    <property type="project" value="InterPro"/>
</dbReference>
<feature type="active site" description="O-isoaspartyl threonine intermediate" evidence="3">
    <location>
        <position position="26"/>
    </location>
</feature>
<dbReference type="InterPro" id="IPR036152">
    <property type="entry name" value="Asp/glu_Ase-like_sf"/>
</dbReference>
<dbReference type="EMBL" id="GG657754">
    <property type="protein sequence ID" value="EFL23513.1"/>
    <property type="molecule type" value="Genomic_DNA"/>
</dbReference>
<dbReference type="CDD" id="cd08964">
    <property type="entry name" value="L-asparaginase_II"/>
    <property type="match status" value="1"/>
</dbReference>
<evidence type="ECO:0000256" key="1">
    <source>
        <dbReference type="ARBA" id="ARBA00010518"/>
    </source>
</evidence>
<dbReference type="PANTHER" id="PTHR11707:SF28">
    <property type="entry name" value="60 KDA LYSOPHOSPHOLIPASE"/>
    <property type="match status" value="1"/>
</dbReference>
<evidence type="ECO:0000313" key="8">
    <source>
        <dbReference type="Proteomes" id="UP000003963"/>
    </source>
</evidence>
<dbReference type="Proteomes" id="UP000003963">
    <property type="component" value="Unassembled WGS sequence"/>
</dbReference>
<keyword evidence="2" id="KW-0378">Hydrolase</keyword>
<feature type="binding site" evidence="4">
    <location>
        <begin position="104"/>
        <end position="105"/>
    </location>
    <ligand>
        <name>substrate</name>
    </ligand>
</feature>
<comment type="similarity">
    <text evidence="1">Belongs to the asparaginase 1 family.</text>
</comment>
<evidence type="ECO:0000313" key="7">
    <source>
        <dbReference type="EMBL" id="EFL23513.1"/>
    </source>
</evidence>
<evidence type="ECO:0000256" key="4">
    <source>
        <dbReference type="PIRSR" id="PIRSR001220-2"/>
    </source>
</evidence>
<dbReference type="InterPro" id="IPR040919">
    <property type="entry name" value="Asparaginase_C"/>
</dbReference>
<dbReference type="PANTHER" id="PTHR11707">
    <property type="entry name" value="L-ASPARAGINASE"/>
    <property type="match status" value="1"/>
</dbReference>
<proteinExistence type="inferred from homology"/>
<dbReference type="InterPro" id="IPR027474">
    <property type="entry name" value="L-asparaginase_N"/>
</dbReference>
<sequence>MFRATAERNAMSLTGRSAAVFALGGTIATTADPRTGELSPALSAEQLLGSVSGLDALGVELRVHDFRRLPSASLSLADLDALHAAIRAELDSGRVDGVVVVQGTDTMEETAFYLDLLHQGEEPIVFTGAMRDATKAGPDGPANLYAAVIAAAGPWLRGAGCVVVLGDEVHAARTVQKGHTTSPAAFTSPGSGPLGLVVEGRVRLHQQLPHRTTVPPGAGGTADPRPVRVALHTVAFGDDGTQLDLLDGQCDGLVVAAIGAGHVPEGLVPRLHRLADRIPVVLTSRIGNGPVLTRTYHYPGSEQDLLAAGLIAGGDLSLYKARLLLHRLLSIGCHDRTRIAQAFDAIGRRDG</sequence>
<dbReference type="AlphaFoldDB" id="D9WJV0"/>
<dbReference type="Pfam" id="PF00710">
    <property type="entry name" value="Asparaginase"/>
    <property type="match status" value="1"/>
</dbReference>
<organism evidence="7 8">
    <name type="scientific">Streptomyces himastatinicus ATCC 53653</name>
    <dbReference type="NCBI Taxonomy" id="457427"/>
    <lineage>
        <taxon>Bacteria</taxon>
        <taxon>Bacillati</taxon>
        <taxon>Actinomycetota</taxon>
        <taxon>Actinomycetes</taxon>
        <taxon>Kitasatosporales</taxon>
        <taxon>Streptomycetaceae</taxon>
        <taxon>Streptomyces</taxon>
        <taxon>Streptomyces violaceusniger group</taxon>
    </lineage>
</organism>
<feature type="domain" description="L-asparaginase N-terminal" evidence="5">
    <location>
        <begin position="19"/>
        <end position="208"/>
    </location>
</feature>
<dbReference type="SMART" id="SM00870">
    <property type="entry name" value="Asparaginase"/>
    <property type="match status" value="1"/>
</dbReference>
<evidence type="ECO:0000259" key="5">
    <source>
        <dbReference type="Pfam" id="PF00710"/>
    </source>
</evidence>
<accession>D9WJV0</accession>
<evidence type="ECO:0000259" key="6">
    <source>
        <dbReference type="Pfam" id="PF17763"/>
    </source>
</evidence>
<dbReference type="InterPro" id="IPR037152">
    <property type="entry name" value="L-asparaginase_N_sf"/>
</dbReference>
<dbReference type="PROSITE" id="PS51732">
    <property type="entry name" value="ASN_GLN_ASE_3"/>
    <property type="match status" value="1"/>
</dbReference>
<gene>
    <name evidence="7" type="ORF">SSOG_03227</name>
</gene>
<name>D9WJV0_9ACTN</name>
<dbReference type="InterPro" id="IPR006034">
    <property type="entry name" value="Asparaginase/glutaminase-like"/>
</dbReference>
<evidence type="ECO:0000256" key="2">
    <source>
        <dbReference type="ARBA" id="ARBA00022801"/>
    </source>
</evidence>